<dbReference type="PANTHER" id="PTHR48466:SF2">
    <property type="entry name" value="OS10G0509000 PROTEIN"/>
    <property type="match status" value="1"/>
</dbReference>
<dbReference type="SMART" id="SM00533">
    <property type="entry name" value="MUTSd"/>
    <property type="match status" value="1"/>
</dbReference>
<dbReference type="SUPFAM" id="SSF48334">
    <property type="entry name" value="DNA repair protein MutS, domain III"/>
    <property type="match status" value="1"/>
</dbReference>
<dbReference type="PROSITE" id="PS00486">
    <property type="entry name" value="DNA_MISMATCH_REPAIR_2"/>
    <property type="match status" value="1"/>
</dbReference>
<dbReference type="InterPro" id="IPR046893">
    <property type="entry name" value="MSSS"/>
</dbReference>
<proteinExistence type="predicted"/>
<gene>
    <name evidence="1" type="ORF">V6N11_028489</name>
</gene>
<keyword evidence="2" id="KW-1185">Reference proteome</keyword>
<dbReference type="InterPro" id="IPR005747">
    <property type="entry name" value="MutS2"/>
</dbReference>
<dbReference type="Proteomes" id="UP001396334">
    <property type="component" value="Unassembled WGS sequence"/>
</dbReference>
<organism evidence="1 2">
    <name type="scientific">Hibiscus sabdariffa</name>
    <name type="common">roselle</name>
    <dbReference type="NCBI Taxonomy" id="183260"/>
    <lineage>
        <taxon>Eukaryota</taxon>
        <taxon>Viridiplantae</taxon>
        <taxon>Streptophyta</taxon>
        <taxon>Embryophyta</taxon>
        <taxon>Tracheophyta</taxon>
        <taxon>Spermatophyta</taxon>
        <taxon>Magnoliopsida</taxon>
        <taxon>eudicotyledons</taxon>
        <taxon>Gunneridae</taxon>
        <taxon>Pentapetalae</taxon>
        <taxon>rosids</taxon>
        <taxon>malvids</taxon>
        <taxon>Malvales</taxon>
        <taxon>Malvaceae</taxon>
        <taxon>Malvoideae</taxon>
        <taxon>Hibiscus</taxon>
    </lineage>
</organism>
<dbReference type="InterPro" id="IPR007696">
    <property type="entry name" value="DNA_mismatch_repair_MutS_core"/>
</dbReference>
<dbReference type="PANTHER" id="PTHR48466">
    <property type="entry name" value="OS10G0509000 PROTEIN-RELATED"/>
    <property type="match status" value="1"/>
</dbReference>
<reference evidence="1 2" key="1">
    <citation type="journal article" date="2024" name="G3 (Bethesda)">
        <title>Genome assembly of Hibiscus sabdariffa L. provides insights into metabolisms of medicinal natural products.</title>
        <authorList>
            <person name="Kim T."/>
        </authorList>
    </citation>
    <scope>NUCLEOTIDE SEQUENCE [LARGE SCALE GENOMIC DNA]</scope>
    <source>
        <strain evidence="1">TK-2024</strain>
        <tissue evidence="1">Old leaves</tissue>
    </source>
</reference>
<dbReference type="Pfam" id="PF20297">
    <property type="entry name" value="MSSS"/>
    <property type="match status" value="1"/>
</dbReference>
<dbReference type="Gene3D" id="3.40.50.300">
    <property type="entry name" value="P-loop containing nucleotide triphosphate hydrolases"/>
    <property type="match status" value="1"/>
</dbReference>
<evidence type="ECO:0000313" key="2">
    <source>
        <dbReference type="Proteomes" id="UP001396334"/>
    </source>
</evidence>
<dbReference type="SUPFAM" id="SSF52540">
    <property type="entry name" value="P-loop containing nucleoside triphosphate hydrolases"/>
    <property type="match status" value="1"/>
</dbReference>
<dbReference type="Pfam" id="PF00488">
    <property type="entry name" value="MutS_V"/>
    <property type="match status" value="1"/>
</dbReference>
<dbReference type="InterPro" id="IPR000432">
    <property type="entry name" value="DNA_mismatch_repair_MutS_C"/>
</dbReference>
<dbReference type="EMBL" id="JBBPBN010000325">
    <property type="protein sequence ID" value="KAK8489129.1"/>
    <property type="molecule type" value="Genomic_DNA"/>
</dbReference>
<dbReference type="SMART" id="SM00534">
    <property type="entry name" value="MUTSac"/>
    <property type="match status" value="1"/>
</dbReference>
<dbReference type="PIRSF" id="PIRSF005814">
    <property type="entry name" value="MutS_YshD"/>
    <property type="match status" value="1"/>
</dbReference>
<name>A0ABR2A7V1_9ROSI</name>
<accession>A0ABR2A7V1</accession>
<dbReference type="InterPro" id="IPR027417">
    <property type="entry name" value="P-loop_NTPase"/>
</dbReference>
<evidence type="ECO:0000313" key="1">
    <source>
        <dbReference type="EMBL" id="KAK8489129.1"/>
    </source>
</evidence>
<dbReference type="InterPro" id="IPR036187">
    <property type="entry name" value="DNA_mismatch_repair_MutS_sf"/>
</dbReference>
<protein>
    <submittedName>
        <fullName evidence="1">Uncharacterized protein</fullName>
    </submittedName>
</protein>
<sequence length="846" mass="94416">MPPPLFAAAGTIFGFPIIIIPRRNVCFKVSCSTEHHNNQSGVKYDSLRVLEWDKLCQSVASFARTSLGSRATKAQLWSLDQTFQESVRLLQETDAAIRMHDHDSFNLDLTSVDLALVESALKHARRRLPLHANEAVALASLLQFVEALQLSLKAAIKQDSDWYKQFMPLSEMITQLVVNRSIIKLIQQVIDEDGSVKDSASPALRKARDQVRTLERKLHQLMDNIIRNETKEAVLMASSNVDGRWCIRSGNDQPTNFKGLLLSSASGSIIEPFAAVPLNDELQQARASVAKAEADVLSMVTEKIQMDLDDMEKSLRTAIQLDMIYARATYSLSYGGTYPNIFLPEDIDVPLAAQSYRSKDKTSQAPNPKKEWIFYLPRAYHPLLLQQHRQKLSTARKNVRNAAAEIRRRKLQTENMAVKGKAEIDISSLQKQVRALEEAPPVPVDFLISQKTRVLVITGPNTGGKTICLKTIGLAAMMAKSGLHVLSSESAKVPWFDSVFADIGDEQSLSQSLSTFSGHLKQISEIQSKSTSRSLVLLDEVGAGTNPLEGAALGMSLLESFAKSGALLTLATTHHGELKTLKYSNDAFENACMEFDEENLKPTYKILWGVPGRSNAINIAERLGVPGIIVDNARELYGTASAEIDEVIMEMETFKKKFQEHIKESQHYLIELRLLAGLLLELYKAEYYLLKAFCMLSRDLHEKLLLNRRKLQDLSAQQRYKKMRELSEAAAVARSTLHKKAQQLRMSAMKQSQLSKASNRTLGNNYKHAMAVETELQTTNPSSSSIRVIKQPQSEKITELPKVGDTVHVSSLGKRATVLKVDTHKEEIVVQAGNMKLKLKITEVQR</sequence>
<dbReference type="InterPro" id="IPR045076">
    <property type="entry name" value="MutS"/>
</dbReference>
<comment type="caution">
    <text evidence="1">The sequence shown here is derived from an EMBL/GenBank/DDBJ whole genome shotgun (WGS) entry which is preliminary data.</text>
</comment>
<dbReference type="CDD" id="cd03280">
    <property type="entry name" value="ABC_MutS2"/>
    <property type="match status" value="1"/>
</dbReference>